<dbReference type="EMBL" id="UZAF01003459">
    <property type="protein sequence ID" value="VDO12602.1"/>
    <property type="molecule type" value="Genomic_DNA"/>
</dbReference>
<protein>
    <submittedName>
        <fullName evidence="1 3">Uncharacterized protein</fullName>
    </submittedName>
</protein>
<evidence type="ECO:0000313" key="2">
    <source>
        <dbReference type="Proteomes" id="UP000268014"/>
    </source>
</evidence>
<reference evidence="1 2" key="2">
    <citation type="submission" date="2018-11" db="EMBL/GenBank/DDBJ databases">
        <authorList>
            <consortium name="Pathogen Informatics"/>
        </authorList>
    </citation>
    <scope>NUCLEOTIDE SEQUENCE [LARGE SCALE GENOMIC DNA]</scope>
    <source>
        <strain evidence="1 2">MHpl1</strain>
    </source>
</reference>
<organism evidence="3">
    <name type="scientific">Haemonchus placei</name>
    <name type="common">Barber's pole worm</name>
    <dbReference type="NCBI Taxonomy" id="6290"/>
    <lineage>
        <taxon>Eukaryota</taxon>
        <taxon>Metazoa</taxon>
        <taxon>Ecdysozoa</taxon>
        <taxon>Nematoda</taxon>
        <taxon>Chromadorea</taxon>
        <taxon>Rhabditida</taxon>
        <taxon>Rhabditina</taxon>
        <taxon>Rhabditomorpha</taxon>
        <taxon>Strongyloidea</taxon>
        <taxon>Trichostrongylidae</taxon>
        <taxon>Haemonchus</taxon>
    </lineage>
</organism>
<accession>A0A0N4VXL0</accession>
<keyword evidence="2" id="KW-1185">Reference proteome</keyword>
<reference evidence="3" key="1">
    <citation type="submission" date="2017-02" db="UniProtKB">
        <authorList>
            <consortium name="WormBaseParasite"/>
        </authorList>
    </citation>
    <scope>IDENTIFICATION</scope>
</reference>
<proteinExistence type="predicted"/>
<dbReference type="Proteomes" id="UP000268014">
    <property type="component" value="Unassembled WGS sequence"/>
</dbReference>
<name>A0A0N4VXL0_HAEPC</name>
<sequence>MANPKLCPLNRKLSGSKKANYSARRGRAINHRNKNFSIEDFLLMKNDSEELWDFANGSAMLRAKRTRTEEYVDEGGYEHGEGRLFRKITRVEASMLAVLELGQHHVALINNQWVATQIQKSPSTNV</sequence>
<gene>
    <name evidence="1" type="ORF">HPLM_LOCUS2028</name>
</gene>
<dbReference type="WBParaSite" id="HPLM_0000203001-mRNA-1">
    <property type="protein sequence ID" value="HPLM_0000203001-mRNA-1"/>
    <property type="gene ID" value="HPLM_0000203001"/>
</dbReference>
<evidence type="ECO:0000313" key="3">
    <source>
        <dbReference type="WBParaSite" id="HPLM_0000203001-mRNA-1"/>
    </source>
</evidence>
<evidence type="ECO:0000313" key="1">
    <source>
        <dbReference type="EMBL" id="VDO12602.1"/>
    </source>
</evidence>
<dbReference type="AlphaFoldDB" id="A0A0N4VXL0"/>